<feature type="binding site" evidence="11">
    <location>
        <position position="169"/>
    </location>
    <ligand>
        <name>Zn(2+)</name>
        <dbReference type="ChEBI" id="CHEBI:29105"/>
    </ligand>
</feature>
<evidence type="ECO:0000313" key="15">
    <source>
        <dbReference type="Proteomes" id="UP000037784"/>
    </source>
</evidence>
<organism evidence="14 15">
    <name type="scientific">Ardenticatena maritima</name>
    <dbReference type="NCBI Taxonomy" id="872965"/>
    <lineage>
        <taxon>Bacteria</taxon>
        <taxon>Bacillati</taxon>
        <taxon>Chloroflexota</taxon>
        <taxon>Ardenticatenia</taxon>
        <taxon>Ardenticatenales</taxon>
        <taxon>Ardenticatenaceae</taxon>
        <taxon>Ardenticatena</taxon>
    </lineage>
</organism>
<dbReference type="GO" id="GO:0005829">
    <property type="term" value="C:cytosol"/>
    <property type="evidence" value="ECO:0007669"/>
    <property type="project" value="TreeGrafter"/>
</dbReference>
<feature type="binding site" evidence="11">
    <location>
        <position position="349"/>
    </location>
    <ligand>
        <name>ATP</name>
        <dbReference type="ChEBI" id="CHEBI:30616"/>
    </ligand>
</feature>
<evidence type="ECO:0000259" key="13">
    <source>
        <dbReference type="Pfam" id="PF19303"/>
    </source>
</evidence>
<dbReference type="InterPro" id="IPR041872">
    <property type="entry name" value="Anticodon_Met"/>
</dbReference>
<evidence type="ECO:0000256" key="8">
    <source>
        <dbReference type="ARBA" id="ARBA00022917"/>
    </source>
</evidence>
<dbReference type="Gene3D" id="2.20.28.20">
    <property type="entry name" value="Methionyl-tRNA synthetase, Zn-domain"/>
    <property type="match status" value="1"/>
</dbReference>
<dbReference type="FunFam" id="2.20.28.20:FF:000001">
    <property type="entry name" value="Methionine--tRNA ligase"/>
    <property type="match status" value="1"/>
</dbReference>
<dbReference type="InterPro" id="IPR009080">
    <property type="entry name" value="tRNAsynth_Ia_anticodon-bd"/>
</dbReference>
<feature type="domain" description="Methionyl/Leucyl tRNA synthetase" evidence="12">
    <location>
        <begin position="18"/>
        <end position="409"/>
    </location>
</feature>
<proteinExistence type="inferred from homology"/>
<comment type="catalytic activity">
    <reaction evidence="10 11">
        <text>tRNA(Met) + L-methionine + ATP = L-methionyl-tRNA(Met) + AMP + diphosphate</text>
        <dbReference type="Rhea" id="RHEA:13481"/>
        <dbReference type="Rhea" id="RHEA-COMP:9667"/>
        <dbReference type="Rhea" id="RHEA-COMP:9698"/>
        <dbReference type="ChEBI" id="CHEBI:30616"/>
        <dbReference type="ChEBI" id="CHEBI:33019"/>
        <dbReference type="ChEBI" id="CHEBI:57844"/>
        <dbReference type="ChEBI" id="CHEBI:78442"/>
        <dbReference type="ChEBI" id="CHEBI:78530"/>
        <dbReference type="ChEBI" id="CHEBI:456215"/>
        <dbReference type="EC" id="6.1.1.10"/>
    </reaction>
</comment>
<comment type="function">
    <text evidence="1 11">Is required not only for elongation of protein synthesis but also for the initiation of all mRNA translation through initiator tRNA(fMet) aminoacylation.</text>
</comment>
<feature type="binding site" evidence="11">
    <location>
        <position position="172"/>
    </location>
    <ligand>
        <name>Zn(2+)</name>
        <dbReference type="ChEBI" id="CHEBI:29105"/>
    </ligand>
</feature>
<keyword evidence="8 11" id="KW-0648">Protein biosynthesis</keyword>
<dbReference type="PRINTS" id="PR01041">
    <property type="entry name" value="TRNASYNTHMET"/>
</dbReference>
<evidence type="ECO:0000256" key="9">
    <source>
        <dbReference type="ARBA" id="ARBA00023146"/>
    </source>
</evidence>
<dbReference type="Pfam" id="PF09334">
    <property type="entry name" value="tRNA-synt_1g"/>
    <property type="match status" value="1"/>
</dbReference>
<evidence type="ECO:0000256" key="7">
    <source>
        <dbReference type="ARBA" id="ARBA00022840"/>
    </source>
</evidence>
<keyword evidence="11" id="KW-0862">Zinc</keyword>
<dbReference type="Pfam" id="PF19303">
    <property type="entry name" value="Anticodon_3"/>
    <property type="match status" value="1"/>
</dbReference>
<protein>
    <recommendedName>
        <fullName evidence="11">Methionine--tRNA ligase</fullName>
        <ecNumber evidence="11">6.1.1.10</ecNumber>
    </recommendedName>
    <alternativeName>
        <fullName evidence="11">Methionyl-tRNA synthetase</fullName>
        <shortName evidence="11">MetRS</shortName>
    </alternativeName>
</protein>
<dbReference type="InParanoid" id="A0A0N0RFY2"/>
<keyword evidence="15" id="KW-1185">Reference proteome</keyword>
<evidence type="ECO:0000256" key="11">
    <source>
        <dbReference type="HAMAP-Rule" id="MF_00098"/>
    </source>
</evidence>
<accession>A0A0N0RFY2</accession>
<comment type="subcellular location">
    <subcellularLocation>
        <location evidence="2 11">Cytoplasm</location>
    </subcellularLocation>
</comment>
<feature type="domain" description="Methionyl-tRNA synthetase anticodon-binding" evidence="13">
    <location>
        <begin position="421"/>
        <end position="528"/>
    </location>
</feature>
<dbReference type="PROSITE" id="PS00178">
    <property type="entry name" value="AA_TRNA_LIGASE_I"/>
    <property type="match status" value="1"/>
</dbReference>
<dbReference type="InterPro" id="IPR029038">
    <property type="entry name" value="MetRS_Zn"/>
</dbReference>
<dbReference type="GO" id="GO:0046872">
    <property type="term" value="F:metal ion binding"/>
    <property type="evidence" value="ECO:0007669"/>
    <property type="project" value="UniProtKB-KW"/>
</dbReference>
<dbReference type="Proteomes" id="UP000037784">
    <property type="component" value="Unassembled WGS sequence"/>
</dbReference>
<dbReference type="FunCoup" id="A0A0N0RFY2">
    <property type="interactions" value="426"/>
</dbReference>
<dbReference type="STRING" id="872965.SE16_14110"/>
<dbReference type="NCBIfam" id="NF001100">
    <property type="entry name" value="PRK00133.1"/>
    <property type="match status" value="1"/>
</dbReference>
<dbReference type="Gene3D" id="1.10.730.10">
    <property type="entry name" value="Isoleucyl-tRNA Synthetase, Domain 1"/>
    <property type="match status" value="1"/>
</dbReference>
<feature type="short sequence motif" description="'HIGH' region" evidence="11">
    <location>
        <begin position="24"/>
        <end position="34"/>
    </location>
</feature>
<comment type="similarity">
    <text evidence="3 11">Belongs to the class-I aminoacyl-tRNA synthetase family. MetG type 1 subfamily.</text>
</comment>
<feature type="short sequence motif" description="'KMSKS' region" evidence="11">
    <location>
        <begin position="346"/>
        <end position="350"/>
    </location>
</feature>
<dbReference type="AlphaFoldDB" id="A0A0N0RFY2"/>
<evidence type="ECO:0000256" key="6">
    <source>
        <dbReference type="ARBA" id="ARBA00022741"/>
    </source>
</evidence>
<evidence type="ECO:0000259" key="12">
    <source>
        <dbReference type="Pfam" id="PF09334"/>
    </source>
</evidence>
<dbReference type="InterPro" id="IPR015413">
    <property type="entry name" value="Methionyl/Leucyl_tRNA_Synth"/>
</dbReference>
<evidence type="ECO:0000313" key="14">
    <source>
        <dbReference type="EMBL" id="GAP64108.1"/>
    </source>
</evidence>
<dbReference type="Gene3D" id="3.40.50.620">
    <property type="entry name" value="HUPs"/>
    <property type="match status" value="1"/>
</dbReference>
<dbReference type="InterPro" id="IPR014729">
    <property type="entry name" value="Rossmann-like_a/b/a_fold"/>
</dbReference>
<comment type="cofactor">
    <cofactor evidence="11">
        <name>Zn(2+)</name>
        <dbReference type="ChEBI" id="CHEBI:29105"/>
    </cofactor>
    <text evidence="11">Binds 1 zinc ion per subunit.</text>
</comment>
<dbReference type="PANTHER" id="PTHR45765">
    <property type="entry name" value="METHIONINE--TRNA LIGASE"/>
    <property type="match status" value="1"/>
</dbReference>
<keyword evidence="5 11" id="KW-0436">Ligase</keyword>
<dbReference type="InterPro" id="IPR001412">
    <property type="entry name" value="aa-tRNA-synth_I_CS"/>
</dbReference>
<evidence type="ECO:0000256" key="2">
    <source>
        <dbReference type="ARBA" id="ARBA00004496"/>
    </source>
</evidence>
<dbReference type="EMBL" id="BBZA01000225">
    <property type="protein sequence ID" value="GAP64108.1"/>
    <property type="molecule type" value="Genomic_DNA"/>
</dbReference>
<keyword evidence="9 11" id="KW-0030">Aminoacyl-tRNA synthetase</keyword>
<comment type="subunit">
    <text evidence="11">Monomer.</text>
</comment>
<dbReference type="CDD" id="cd00814">
    <property type="entry name" value="MetRS_core"/>
    <property type="match status" value="1"/>
</dbReference>
<dbReference type="InterPro" id="IPR023458">
    <property type="entry name" value="Met-tRNA_ligase_1"/>
</dbReference>
<evidence type="ECO:0000256" key="3">
    <source>
        <dbReference type="ARBA" id="ARBA00008258"/>
    </source>
</evidence>
<dbReference type="GO" id="GO:0006431">
    <property type="term" value="P:methionyl-tRNA aminoacylation"/>
    <property type="evidence" value="ECO:0007669"/>
    <property type="project" value="UniProtKB-UniRule"/>
</dbReference>
<reference evidence="15" key="2">
    <citation type="submission" date="2015-08" db="EMBL/GenBank/DDBJ databases">
        <title>Draft Genome Sequence of a Heterotrophic Facultative Anaerobic Bacterium Ardenticatena maritima Strain 110S.</title>
        <authorList>
            <person name="Kawaichi S."/>
            <person name="Yoshida T."/>
            <person name="Sako Y."/>
            <person name="Nakamura R."/>
        </authorList>
    </citation>
    <scope>NUCLEOTIDE SEQUENCE [LARGE SCALE GENOMIC DNA]</scope>
    <source>
        <strain evidence="15">110S</strain>
    </source>
</reference>
<feature type="binding site" evidence="11">
    <location>
        <position position="156"/>
    </location>
    <ligand>
        <name>Zn(2+)</name>
        <dbReference type="ChEBI" id="CHEBI:29105"/>
    </ligand>
</feature>
<dbReference type="GO" id="GO:0004825">
    <property type="term" value="F:methionine-tRNA ligase activity"/>
    <property type="evidence" value="ECO:0007669"/>
    <property type="project" value="UniProtKB-UniRule"/>
</dbReference>
<dbReference type="InterPro" id="IPR033911">
    <property type="entry name" value="MetRS_core"/>
</dbReference>
<gene>
    <name evidence="11" type="primary">metG</name>
    <name evidence="14" type="ORF">ARMA_2531</name>
</gene>
<dbReference type="SUPFAM" id="SSF52374">
    <property type="entry name" value="Nucleotidylyl transferase"/>
    <property type="match status" value="1"/>
</dbReference>
<keyword evidence="11" id="KW-0479">Metal-binding</keyword>
<evidence type="ECO:0000256" key="4">
    <source>
        <dbReference type="ARBA" id="ARBA00022490"/>
    </source>
</evidence>
<dbReference type="SUPFAM" id="SSF47323">
    <property type="entry name" value="Anticodon-binding domain of a subclass of class I aminoacyl-tRNA synthetases"/>
    <property type="match status" value="1"/>
</dbReference>
<feature type="binding site" evidence="11">
    <location>
        <position position="159"/>
    </location>
    <ligand>
        <name>Zn(2+)</name>
        <dbReference type="ChEBI" id="CHEBI:29105"/>
    </ligand>
</feature>
<dbReference type="InterPro" id="IPR014758">
    <property type="entry name" value="Met-tRNA_synth"/>
</dbReference>
<dbReference type="PANTHER" id="PTHR45765:SF1">
    <property type="entry name" value="METHIONINE--TRNA LIGASE, CYTOPLASMIC"/>
    <property type="match status" value="1"/>
</dbReference>
<evidence type="ECO:0000256" key="5">
    <source>
        <dbReference type="ARBA" id="ARBA00022598"/>
    </source>
</evidence>
<dbReference type="HAMAP" id="MF_00098">
    <property type="entry name" value="Met_tRNA_synth_type1"/>
    <property type="match status" value="1"/>
</dbReference>
<evidence type="ECO:0000256" key="1">
    <source>
        <dbReference type="ARBA" id="ARBA00003314"/>
    </source>
</evidence>
<keyword evidence="7 11" id="KW-0067">ATP-binding</keyword>
<dbReference type="EC" id="6.1.1.10" evidence="11"/>
<keyword evidence="4 11" id="KW-0963">Cytoplasm</keyword>
<dbReference type="SUPFAM" id="SSF57770">
    <property type="entry name" value="Methionyl-tRNA synthetase (MetRS), Zn-domain"/>
    <property type="match status" value="1"/>
</dbReference>
<sequence length="591" mass="68219">MMQQLEHGVRDDMSDPIIVFTAWPYANGDLHLGHIAGCYLPADIFTRYHRLRGNDVVMVSGSDSHGTPIMLKAQELGRSPREVFEFYHERFLEDFVQLGITYDLFTHTDTANHARIAQDIFKRLYERGYIVKDVMVQLYCDTDAMPLPDRFVEGTCPHCGFENARGDQCDQCGHTLDATELIDPRCKLCGNTPRPIESEHFFLDLPAFEDKLKAYVEAQTHWRPNVRNFALNFLREGLQRRPVSRDIAWGIPLPIEGYEDKVMYVWFEAVIGYLSGAVQLAHLQGEPDAWKRYWYTPEARSYYFIGKDNIPFHAIIWPAELMGYDEQLRLPYDIPANEFLNLEGRQFSTSRNWAIWLRDMLSRYDPDPIRYYLTAIAPETRDSDFRWEGFVERNNNELVAAWGNLVNRVVSFASKRWKGVIPTPGDLDARDTALLETIRAGFDEVGEAYERVQLRDALRLTMALAREVNKYLDDKAPWFQIKEDKQAAATTIYVALQAIDWLKVLFAPVLPFSSEKVHAALGYAEPLFGEPVIETVQEGERAYKVLRYRSASGRVHWQPTELEAGRPLQRLDVLFKKLDESIVQEELSRLG</sequence>
<evidence type="ECO:0000256" key="10">
    <source>
        <dbReference type="ARBA" id="ARBA00047364"/>
    </source>
</evidence>
<dbReference type="GO" id="GO:0005524">
    <property type="term" value="F:ATP binding"/>
    <property type="evidence" value="ECO:0007669"/>
    <property type="project" value="UniProtKB-UniRule"/>
</dbReference>
<reference evidence="14 15" key="1">
    <citation type="journal article" date="2015" name="Genome Announc.">
        <title>Draft Genome Sequence of a Heterotrophic Facultative Anaerobic Thermophilic Bacterium, Ardenticatena maritima Strain 110ST.</title>
        <authorList>
            <person name="Kawaichi S."/>
            <person name="Yoshida T."/>
            <person name="Sako Y."/>
            <person name="Nakamura R."/>
        </authorList>
    </citation>
    <scope>NUCLEOTIDE SEQUENCE [LARGE SCALE GENOMIC DNA]</scope>
    <source>
        <strain evidence="14 15">110S</strain>
    </source>
</reference>
<name>A0A0N0RFY2_9CHLR</name>
<comment type="caution">
    <text evidence="14">The sequence shown here is derived from an EMBL/GenBank/DDBJ whole genome shotgun (WGS) entry which is preliminary data.</text>
</comment>
<dbReference type="NCBIfam" id="TIGR00398">
    <property type="entry name" value="metG"/>
    <property type="match status" value="1"/>
</dbReference>
<keyword evidence="6 11" id="KW-0547">Nucleotide-binding</keyword>
<dbReference type="CDD" id="cd07957">
    <property type="entry name" value="Anticodon_Ia_Met"/>
    <property type="match status" value="1"/>
</dbReference>